<accession>A0A562KJ58</accession>
<dbReference type="Proteomes" id="UP000315312">
    <property type="component" value="Unassembled WGS sequence"/>
</dbReference>
<dbReference type="AlphaFoldDB" id="A0A562KJ58"/>
<sequence length="222" mass="26819">MKEIKNIYDNGFVKLSKQVLEWQWYNDPNVARLYFHILLKANFKENNWRGIEIKIGEFVTSIDKLHVELNISIQTIRTALKKLERTGYIQLKPTNQFTLIKLLNSDVYNSQSNNTIIQSDKQKTIHQHSNNKQLTTTNKEKKELETLERKEIFKKQIFQFQNQFSNKKLESFFNYWSEECEQTGRLKFEDEKFWNLETRISNWKVFVNETTKKESNNFYLNR</sequence>
<evidence type="ECO:0000313" key="2">
    <source>
        <dbReference type="Proteomes" id="UP000315312"/>
    </source>
</evidence>
<dbReference type="OrthoDB" id="7365718at2"/>
<dbReference type="InterPro" id="IPR036388">
    <property type="entry name" value="WH-like_DNA-bd_sf"/>
</dbReference>
<dbReference type="Gene3D" id="1.10.10.10">
    <property type="entry name" value="Winged helix-like DNA-binding domain superfamily/Winged helix DNA-binding domain"/>
    <property type="match status" value="1"/>
</dbReference>
<organism evidence="1 2">
    <name type="scientific">Flavobacterium cheniae</name>
    <dbReference type="NCBI Taxonomy" id="295428"/>
    <lineage>
        <taxon>Bacteria</taxon>
        <taxon>Pseudomonadati</taxon>
        <taxon>Bacteroidota</taxon>
        <taxon>Flavobacteriia</taxon>
        <taxon>Flavobacteriales</taxon>
        <taxon>Flavobacteriaceae</taxon>
        <taxon>Flavobacterium</taxon>
    </lineage>
</organism>
<comment type="caution">
    <text evidence="1">The sequence shown here is derived from an EMBL/GenBank/DDBJ whole genome shotgun (WGS) entry which is preliminary data.</text>
</comment>
<keyword evidence="2" id="KW-1185">Reference proteome</keyword>
<name>A0A562KJ58_9FLAO</name>
<reference evidence="1 2" key="1">
    <citation type="journal article" date="2015" name="Stand. Genomic Sci.">
        <title>Genomic Encyclopedia of Bacterial and Archaeal Type Strains, Phase III: the genomes of soil and plant-associated and newly described type strains.</title>
        <authorList>
            <person name="Whitman W.B."/>
            <person name="Woyke T."/>
            <person name="Klenk H.P."/>
            <person name="Zhou Y."/>
            <person name="Lilburn T.G."/>
            <person name="Beck B.J."/>
            <person name="De Vos P."/>
            <person name="Vandamme P."/>
            <person name="Eisen J.A."/>
            <person name="Garrity G."/>
            <person name="Hugenholtz P."/>
            <person name="Kyrpides N.C."/>
        </authorList>
    </citation>
    <scope>NUCLEOTIDE SEQUENCE [LARGE SCALE GENOMIC DNA]</scope>
    <source>
        <strain evidence="1 2">CGMCC 1.6844</strain>
    </source>
</reference>
<dbReference type="InterPro" id="IPR036390">
    <property type="entry name" value="WH_DNA-bd_sf"/>
</dbReference>
<dbReference type="RefSeq" id="WP_133607198.1">
    <property type="nucleotide sequence ID" value="NZ_SNZC01000001.1"/>
</dbReference>
<dbReference type="EMBL" id="VLKM01000004">
    <property type="protein sequence ID" value="TWH95420.1"/>
    <property type="molecule type" value="Genomic_DNA"/>
</dbReference>
<protein>
    <submittedName>
        <fullName evidence="1">Uncharacterized protein</fullName>
    </submittedName>
</protein>
<dbReference type="SUPFAM" id="SSF46785">
    <property type="entry name" value="Winged helix' DNA-binding domain"/>
    <property type="match status" value="1"/>
</dbReference>
<proteinExistence type="predicted"/>
<evidence type="ECO:0000313" key="1">
    <source>
        <dbReference type="EMBL" id="TWH95420.1"/>
    </source>
</evidence>
<gene>
    <name evidence="1" type="ORF">IP97_01096</name>
</gene>